<name>A0A0F9K4E6_9ZZZZ</name>
<dbReference type="Pfam" id="PF13392">
    <property type="entry name" value="HNH_3"/>
    <property type="match status" value="1"/>
</dbReference>
<evidence type="ECO:0000259" key="1">
    <source>
        <dbReference type="Pfam" id="PF13392"/>
    </source>
</evidence>
<evidence type="ECO:0000313" key="2">
    <source>
        <dbReference type="EMBL" id="KKM76823.1"/>
    </source>
</evidence>
<accession>A0A0F9K4E6</accession>
<proteinExistence type="predicted"/>
<organism evidence="2">
    <name type="scientific">marine sediment metagenome</name>
    <dbReference type="NCBI Taxonomy" id="412755"/>
    <lineage>
        <taxon>unclassified sequences</taxon>
        <taxon>metagenomes</taxon>
        <taxon>ecological metagenomes</taxon>
    </lineage>
</organism>
<reference evidence="2" key="1">
    <citation type="journal article" date="2015" name="Nature">
        <title>Complex archaea that bridge the gap between prokaryotes and eukaryotes.</title>
        <authorList>
            <person name="Spang A."/>
            <person name="Saw J.H."/>
            <person name="Jorgensen S.L."/>
            <person name="Zaremba-Niedzwiedzka K."/>
            <person name="Martijn J."/>
            <person name="Lind A.E."/>
            <person name="van Eijk R."/>
            <person name="Schleper C."/>
            <person name="Guy L."/>
            <person name="Ettema T.J."/>
        </authorList>
    </citation>
    <scope>NUCLEOTIDE SEQUENCE</scope>
</reference>
<dbReference type="Gene3D" id="3.90.75.20">
    <property type="match status" value="1"/>
</dbReference>
<feature type="domain" description="HNH nuclease" evidence="1">
    <location>
        <begin position="34"/>
        <end position="78"/>
    </location>
</feature>
<dbReference type="SUPFAM" id="SSF54060">
    <property type="entry name" value="His-Me finger endonucleases"/>
    <property type="match status" value="1"/>
</dbReference>
<dbReference type="AlphaFoldDB" id="A0A0F9K4E6"/>
<protein>
    <recommendedName>
        <fullName evidence="1">HNH nuclease domain-containing protein</fullName>
    </recommendedName>
</protein>
<dbReference type="InterPro" id="IPR044925">
    <property type="entry name" value="His-Me_finger_sf"/>
</dbReference>
<gene>
    <name evidence="2" type="ORF">LCGC14_1376280</name>
</gene>
<dbReference type="InterPro" id="IPR003615">
    <property type="entry name" value="HNH_nuc"/>
</dbReference>
<comment type="caution">
    <text evidence="2">The sequence shown here is derived from an EMBL/GenBank/DDBJ whole genome shotgun (WGS) entry which is preliminary data.</text>
</comment>
<dbReference type="EMBL" id="LAZR01008740">
    <property type="protein sequence ID" value="KKM76823.1"/>
    <property type="molecule type" value="Genomic_DNA"/>
</dbReference>
<sequence>MNKIERRWKEKMRYIRKLTYIDKKGYKRYINSDKLVHQHVAEMMLGRKLLPGETVHHKNRNKLDNRRKNLWVFESQQKHYQIHKKDEKNYGRW</sequence>